<evidence type="ECO:0000256" key="1">
    <source>
        <dbReference type="SAM" id="Coils"/>
    </source>
</evidence>
<dbReference type="RefSeq" id="XP_006816666.1">
    <property type="nucleotide sequence ID" value="XM_006816603.1"/>
</dbReference>
<dbReference type="SUPFAM" id="SSF52266">
    <property type="entry name" value="SGNH hydrolase"/>
    <property type="match status" value="1"/>
</dbReference>
<sequence length="502" mass="58425">MINGETSTSPKQPPKIQAIDNQQLVELIEDNHHQQISMFSNMDTKITDTFNQLLHKLASATATKYNIPVDVKILQKEIKHKDEEIQEIKMQLREKQDTIEKMQVKINNTIIENNSMTIETDQMKEIIKSKDSEINRLKKEMDKQTKSSYTNENNFQKMGKKICEVVVEQIDKVGETVKNNEKLVTVVDETNQPSHQSTEQKDTSYTSKKTTKEPLMLQYVRKQRQPRKIPNGVQHLIMSDSQSSSIHNRYLAKNQMVLTYSGATIDTIRQAILENEFPTTIKTLTLNIAGNDRTSSDDIWKNYEDLIFIIKQKIPNIVLFLCEIFPRRHWLENNKRHMDMLIDKIKTKDSKKDIHRVSKNNIQLRNLRNDGIHINHNEGVKLFINNIKSAINYFSPLEARPQTRRNMQNNTWGFQTNLTRHTNYNKNASNQPTDTYASVLKSTISRKQRNEYQQQRHDNKENDTQITQDADDTKHLNVTILASLKNLEKQLAQLRSRGSGTQ</sequence>
<keyword evidence="3" id="KW-1185">Reference proteome</keyword>
<organism evidence="3 4">
    <name type="scientific">Saccoglossus kowalevskii</name>
    <name type="common">Acorn worm</name>
    <dbReference type="NCBI Taxonomy" id="10224"/>
    <lineage>
        <taxon>Eukaryota</taxon>
        <taxon>Metazoa</taxon>
        <taxon>Hemichordata</taxon>
        <taxon>Enteropneusta</taxon>
        <taxon>Harrimaniidae</taxon>
        <taxon>Saccoglossus</taxon>
    </lineage>
</organism>
<dbReference type="Gene3D" id="3.40.50.1110">
    <property type="entry name" value="SGNH hydrolase"/>
    <property type="match status" value="1"/>
</dbReference>
<proteinExistence type="predicted"/>
<evidence type="ECO:0000313" key="3">
    <source>
        <dbReference type="Proteomes" id="UP000694865"/>
    </source>
</evidence>
<protein>
    <submittedName>
        <fullName evidence="4">Uncharacterized protein PF11_0207-like</fullName>
    </submittedName>
</protein>
<keyword evidence="1" id="KW-0175">Coiled coil</keyword>
<evidence type="ECO:0000313" key="4">
    <source>
        <dbReference type="RefSeq" id="XP_006816666.1"/>
    </source>
</evidence>
<dbReference type="GeneID" id="102806323"/>
<gene>
    <name evidence="4" type="primary">LOC102806323</name>
</gene>
<dbReference type="InterPro" id="IPR036514">
    <property type="entry name" value="SGNH_hydro_sf"/>
</dbReference>
<feature type="region of interest" description="Disordered" evidence="2">
    <location>
        <begin position="447"/>
        <end position="470"/>
    </location>
</feature>
<accession>A0ABM0M9H5</accession>
<reference evidence="4" key="1">
    <citation type="submission" date="2025-08" db="UniProtKB">
        <authorList>
            <consortium name="RefSeq"/>
        </authorList>
    </citation>
    <scope>IDENTIFICATION</scope>
    <source>
        <tissue evidence="4">Testes</tissue>
    </source>
</reference>
<name>A0ABM0M9H5_SACKO</name>
<dbReference type="Proteomes" id="UP000694865">
    <property type="component" value="Unplaced"/>
</dbReference>
<feature type="compositionally biased region" description="Basic and acidic residues" evidence="2">
    <location>
        <begin position="448"/>
        <end position="463"/>
    </location>
</feature>
<evidence type="ECO:0000256" key="2">
    <source>
        <dbReference type="SAM" id="MobiDB-lite"/>
    </source>
</evidence>
<feature type="region of interest" description="Disordered" evidence="2">
    <location>
        <begin position="189"/>
        <end position="209"/>
    </location>
</feature>
<feature type="coiled-coil region" evidence="1">
    <location>
        <begin position="71"/>
        <end position="147"/>
    </location>
</feature>